<dbReference type="STRING" id="398579.Spea_1774"/>
<dbReference type="HOGENOM" id="CLU_350176_0_0_6"/>
<reference evidence="2 3" key="1">
    <citation type="submission" date="2007-10" db="EMBL/GenBank/DDBJ databases">
        <title>Complete sequence of Shewanella pealeana ATCC 700345.</title>
        <authorList>
            <consortium name="US DOE Joint Genome Institute"/>
            <person name="Copeland A."/>
            <person name="Lucas S."/>
            <person name="Lapidus A."/>
            <person name="Barry K."/>
            <person name="Glavina del Rio T."/>
            <person name="Dalin E."/>
            <person name="Tice H."/>
            <person name="Pitluck S."/>
            <person name="Chertkov O."/>
            <person name="Brettin T."/>
            <person name="Bruce D."/>
            <person name="Detter J.C."/>
            <person name="Han C."/>
            <person name="Schmutz J."/>
            <person name="Larimer F."/>
            <person name="Land M."/>
            <person name="Hauser L."/>
            <person name="Kyrpides N."/>
            <person name="Kim E."/>
            <person name="Zhao J.-S.Z."/>
            <person name="Manno D."/>
            <person name="Hawari J."/>
            <person name="Richardson P."/>
        </authorList>
    </citation>
    <scope>NUCLEOTIDE SEQUENCE [LARGE SCALE GENOMIC DNA]</scope>
    <source>
        <strain evidence="3">ATCC 700345 / ANG-SQ1</strain>
    </source>
</reference>
<sequence length="804" mass="85256">MFLLEIIDQNQARFIHIHLIMMVNIMKRFKCKQLIGALGIALISSTTLYGVTSLSTANAAAYDWLGMSEDPTKFCMADAYLMKAGNKLAQDALNCTANDVEITRVTPTDPNAECNLGQVFTFNADVTVRTNANERWDTTFYLPLTEQSPQVVQGQGLRNCSMILPIPGDSTQTADVQLDGDQCGDITKALGPDEYVLTNEPITMLCTDADGNNQADFTYCAAWDNIERSNCTYEEDPYAGQIPNNKSKCNCDTFNIDVFIKPTPPTVVKALTSQSSRSEPGGTFSYTVSFTNPNPQTSLFITSLSDEIDIGGEGGFDTSINLWGSPVAVNPNVDGVYMTATNCSMPANGGEILPSGSYSCAFTVHIVDRDLPNDQSPQFYDDLVKLALIDKNGDAVVDGDSCAAVNSIAGDHCSNEITVQITNLPPAITVTKTANPTEVLEPGANVEFTVTVDNDAAFWDSPLALTVLNDTDFGNLLTDECTGISTSIALGGTYTCKFTKFIAGDAGDLHSNTVSATAIDDENDQATGNDSAMVDIRDVPSSITLVKTATPTEVLETGDDPTNYSNVSYNFTFSVNSSGVDDVSFTTLTDDKFGILTGQCTVDSKNGNPISPTALNGFILEPGEYASCDITKGLQGNAGDTHTNIATIRGVDEDGQNVDASNDATVTFTPQAPDTDMAFATSMLVVLELTNAGVENVTLTELTVKGVTVAHNNPHAEFMILNAASGEHAGVAYSPCVIGTVLGYSGSGSENYTCAFTIELTPGVENTDPISFLSAGVDGVVAVVEDDEGTPIVNGVAVEVNTVE</sequence>
<dbReference type="Proteomes" id="UP000002608">
    <property type="component" value="Chromosome"/>
</dbReference>
<feature type="transmembrane region" description="Helical" evidence="1">
    <location>
        <begin position="34"/>
        <end position="51"/>
    </location>
</feature>
<evidence type="ECO:0008006" key="4">
    <source>
        <dbReference type="Google" id="ProtNLM"/>
    </source>
</evidence>
<evidence type="ECO:0000313" key="3">
    <source>
        <dbReference type="Proteomes" id="UP000002608"/>
    </source>
</evidence>
<keyword evidence="1" id="KW-1133">Transmembrane helix</keyword>
<name>A8H3G0_SHEPA</name>
<keyword evidence="3" id="KW-1185">Reference proteome</keyword>
<protein>
    <recommendedName>
        <fullName evidence="4">DUF11 domain-containing protein</fullName>
    </recommendedName>
</protein>
<evidence type="ECO:0000313" key="2">
    <source>
        <dbReference type="EMBL" id="ABV87097.1"/>
    </source>
</evidence>
<dbReference type="EMBL" id="CP000851">
    <property type="protein sequence ID" value="ABV87097.1"/>
    <property type="molecule type" value="Genomic_DNA"/>
</dbReference>
<dbReference type="AlphaFoldDB" id="A8H3G0"/>
<organism evidence="2 3">
    <name type="scientific">Shewanella pealeana (strain ATCC 700345 / ANG-SQ1)</name>
    <dbReference type="NCBI Taxonomy" id="398579"/>
    <lineage>
        <taxon>Bacteria</taxon>
        <taxon>Pseudomonadati</taxon>
        <taxon>Pseudomonadota</taxon>
        <taxon>Gammaproteobacteria</taxon>
        <taxon>Alteromonadales</taxon>
        <taxon>Shewanellaceae</taxon>
        <taxon>Shewanella</taxon>
    </lineage>
</organism>
<dbReference type="KEGG" id="spl:Spea_1774"/>
<proteinExistence type="predicted"/>
<accession>A8H3G0</accession>
<evidence type="ECO:0000256" key="1">
    <source>
        <dbReference type="SAM" id="Phobius"/>
    </source>
</evidence>
<keyword evidence="1" id="KW-0472">Membrane</keyword>
<gene>
    <name evidence="2" type="ordered locus">Spea_1774</name>
</gene>
<dbReference type="eggNOG" id="COG1240">
    <property type="taxonomic scope" value="Bacteria"/>
</dbReference>
<keyword evidence="1" id="KW-0812">Transmembrane</keyword>